<evidence type="ECO:0000313" key="2">
    <source>
        <dbReference type="Proteomes" id="UP000005666"/>
    </source>
</evidence>
<dbReference type="PANTHER" id="PTHR28062:SF1">
    <property type="entry name" value="TRANSMEMBRANE PROTEIN"/>
    <property type="match status" value="1"/>
</dbReference>
<dbReference type="InterPro" id="IPR018786">
    <property type="entry name" value="Mit_KHE1"/>
</dbReference>
<proteinExistence type="predicted"/>
<dbReference type="HOGENOM" id="CLU_1090627_0_0_1"/>
<dbReference type="eggNOG" id="KOG4539">
    <property type="taxonomic scope" value="Eukaryota"/>
</dbReference>
<accession>G8C267</accession>
<protein>
    <submittedName>
        <fullName evidence="1">Uncharacterized protein</fullName>
    </submittedName>
</protein>
<dbReference type="EMBL" id="HE612871">
    <property type="protein sequence ID" value="CCE66245.1"/>
    <property type="molecule type" value="Genomic_DNA"/>
</dbReference>
<evidence type="ECO:0000313" key="1">
    <source>
        <dbReference type="EMBL" id="CCE66245.1"/>
    </source>
</evidence>
<dbReference type="GO" id="GO:0005743">
    <property type="term" value="C:mitochondrial inner membrane"/>
    <property type="evidence" value="ECO:0007669"/>
    <property type="project" value="TreeGrafter"/>
</dbReference>
<name>G8C267_TETPH</name>
<reference evidence="1 2" key="1">
    <citation type="journal article" date="2011" name="Proc. Natl. Acad. Sci. U.S.A.">
        <title>Evolutionary erosion of yeast sex chromosomes by mating-type switching accidents.</title>
        <authorList>
            <person name="Gordon J.L."/>
            <person name="Armisen D."/>
            <person name="Proux-Wera E."/>
            <person name="Oheigeartaigh S.S."/>
            <person name="Byrne K.P."/>
            <person name="Wolfe K.H."/>
        </authorList>
    </citation>
    <scope>NUCLEOTIDE SEQUENCE [LARGE SCALE GENOMIC DNA]</scope>
    <source>
        <strain evidence="2">ATCC 24235 / CBS 4417 / NBRC 1672 / NRRL Y-8282 / UCD 70-5</strain>
    </source>
</reference>
<dbReference type="Proteomes" id="UP000005666">
    <property type="component" value="Chromosome 16"/>
</dbReference>
<dbReference type="AlphaFoldDB" id="G8C267"/>
<dbReference type="GeneID" id="11530810"/>
<keyword evidence="2" id="KW-1185">Reference proteome</keyword>
<dbReference type="RefSeq" id="XP_003688679.1">
    <property type="nucleotide sequence ID" value="XM_003688631.1"/>
</dbReference>
<dbReference type="GO" id="GO:0006813">
    <property type="term" value="P:potassium ion transport"/>
    <property type="evidence" value="ECO:0007669"/>
    <property type="project" value="TreeGrafter"/>
</dbReference>
<organism evidence="1 2">
    <name type="scientific">Tetrapisispora phaffii (strain ATCC 24235 / CBS 4417 / NBRC 1672 / NRRL Y-8282 / UCD 70-5)</name>
    <name type="common">Yeast</name>
    <name type="synonym">Fabospora phaffii</name>
    <dbReference type="NCBI Taxonomy" id="1071381"/>
    <lineage>
        <taxon>Eukaryota</taxon>
        <taxon>Fungi</taxon>
        <taxon>Dikarya</taxon>
        <taxon>Ascomycota</taxon>
        <taxon>Saccharomycotina</taxon>
        <taxon>Saccharomycetes</taxon>
        <taxon>Saccharomycetales</taxon>
        <taxon>Saccharomycetaceae</taxon>
        <taxon>Tetrapisispora</taxon>
    </lineage>
</organism>
<dbReference type="KEGG" id="tpf:TPHA_0P00870"/>
<dbReference type="GO" id="GO:1902600">
    <property type="term" value="P:proton transmembrane transport"/>
    <property type="evidence" value="ECO:0007669"/>
    <property type="project" value="TreeGrafter"/>
</dbReference>
<dbReference type="OrthoDB" id="5562676at2759"/>
<dbReference type="Pfam" id="PF10173">
    <property type="entry name" value="Mit_KHE1"/>
    <property type="match status" value="1"/>
</dbReference>
<sequence>MFGIIRRHISIGRSGFFARDHRLLLVPLSEQDVFFHYEYPHRLVNMDRRVVKLDRWMTRKAHGVWDRFGKSENRVNRYLYGQVSKFVENVPWEEESLRRFPIETHLHGVETVAMYGPYQVGDEMQEVTATLNKKLAVLEPQYKRQIALCVAAMPLTIPIMLIPLVPNIPSFILCYRVYCHYRSLHGLKMFKSILNDKARHTYMQLTDFPAMPCRGAGRGADGMRRYSKRVAEYAGLPSLATALLKADQQRHVTDT</sequence>
<dbReference type="PANTHER" id="PTHR28062">
    <property type="entry name" value="K+-H+ EXCHANGE-LIKE PROTEIN"/>
    <property type="match status" value="1"/>
</dbReference>
<gene>
    <name evidence="1" type="primary">TPHA0P00870</name>
    <name evidence="1" type="ordered locus">TPHA_0P00870</name>
</gene>